<feature type="transmembrane region" description="Helical" evidence="8">
    <location>
        <begin position="171"/>
        <end position="188"/>
    </location>
</feature>
<keyword evidence="4 8" id="KW-0812">Transmembrane</keyword>
<reference evidence="9 10" key="1">
    <citation type="submission" date="2019-08" db="EMBL/GenBank/DDBJ databases">
        <title>In-depth cultivation of the pig gut microbiome towards novel bacterial diversity and tailored functional studies.</title>
        <authorList>
            <person name="Wylensek D."/>
            <person name="Hitch T.C.A."/>
            <person name="Clavel T."/>
        </authorList>
    </citation>
    <scope>NUCLEOTIDE SEQUENCE [LARGE SCALE GENOMIC DNA]</scope>
    <source>
        <strain evidence="9 10">68-1-5</strain>
    </source>
</reference>
<organism evidence="9 10">
    <name type="scientific">Suipraeoptans intestinalis</name>
    <dbReference type="NCBI Taxonomy" id="2606628"/>
    <lineage>
        <taxon>Bacteria</taxon>
        <taxon>Bacillati</taxon>
        <taxon>Bacillota</taxon>
        <taxon>Clostridia</taxon>
        <taxon>Lachnospirales</taxon>
        <taxon>Lachnospiraceae</taxon>
        <taxon>Suipraeoptans</taxon>
    </lineage>
</organism>
<comment type="caution">
    <text evidence="9">The sequence shown here is derived from an EMBL/GenBank/DDBJ whole genome shotgun (WGS) entry which is preliminary data.</text>
</comment>
<dbReference type="GO" id="GO:0140911">
    <property type="term" value="F:pore-forming activity"/>
    <property type="evidence" value="ECO:0007669"/>
    <property type="project" value="InterPro"/>
</dbReference>
<feature type="transmembrane region" description="Helical" evidence="8">
    <location>
        <begin position="142"/>
        <end position="164"/>
    </location>
</feature>
<keyword evidence="6 8" id="KW-0472">Membrane</keyword>
<evidence type="ECO:0000256" key="7">
    <source>
        <dbReference type="PIRSR" id="PIRSR604254-1"/>
    </source>
</evidence>
<evidence type="ECO:0000256" key="1">
    <source>
        <dbReference type="ARBA" id="ARBA00004651"/>
    </source>
</evidence>
<feature type="transmembrane region" description="Helical" evidence="8">
    <location>
        <begin position="117"/>
        <end position="136"/>
    </location>
</feature>
<feature type="binding site" evidence="7">
    <location>
        <position position="205"/>
    </location>
    <ligand>
        <name>Zn(2+)</name>
        <dbReference type="ChEBI" id="CHEBI:29105"/>
    </ligand>
</feature>
<feature type="transmembrane region" description="Helical" evidence="8">
    <location>
        <begin position="92"/>
        <end position="110"/>
    </location>
</feature>
<keyword evidence="5 8" id="KW-1133">Transmembrane helix</keyword>
<dbReference type="InterPro" id="IPR004254">
    <property type="entry name" value="AdipoR/HlyIII-related"/>
</dbReference>
<feature type="binding site" evidence="7">
    <location>
        <position position="76"/>
    </location>
    <ligand>
        <name>Zn(2+)</name>
        <dbReference type="ChEBI" id="CHEBI:29105"/>
    </ligand>
</feature>
<feature type="transmembrane region" description="Helical" evidence="8">
    <location>
        <begin position="24"/>
        <end position="43"/>
    </location>
</feature>
<proteinExistence type="inferred from homology"/>
<keyword evidence="7" id="KW-0479">Metal-binding</keyword>
<evidence type="ECO:0000256" key="2">
    <source>
        <dbReference type="ARBA" id="ARBA00008488"/>
    </source>
</evidence>
<evidence type="ECO:0000256" key="3">
    <source>
        <dbReference type="ARBA" id="ARBA00022475"/>
    </source>
</evidence>
<name>A0A6N7V2Y7_9FIRM</name>
<dbReference type="EMBL" id="VULY01000018">
    <property type="protein sequence ID" value="MSR94527.1"/>
    <property type="molecule type" value="Genomic_DNA"/>
</dbReference>
<comment type="similarity">
    <text evidence="2">Belongs to the UPF0073 (Hly-III) family.</text>
</comment>
<evidence type="ECO:0000313" key="9">
    <source>
        <dbReference type="EMBL" id="MSR94527.1"/>
    </source>
</evidence>
<feature type="transmembrane region" description="Helical" evidence="8">
    <location>
        <begin position="208"/>
        <end position="227"/>
    </location>
</feature>
<dbReference type="NCBIfam" id="TIGR01065">
    <property type="entry name" value="hlyIII"/>
    <property type="match status" value="1"/>
</dbReference>
<comment type="subcellular location">
    <subcellularLocation>
        <location evidence="1">Cell membrane</location>
        <topology evidence="1">Multi-pass membrane protein</topology>
    </subcellularLocation>
</comment>
<keyword evidence="3" id="KW-1003">Cell membrane</keyword>
<dbReference type="InterPro" id="IPR005744">
    <property type="entry name" value="Hy-lIII"/>
</dbReference>
<keyword evidence="10" id="KW-1185">Reference proteome</keyword>
<evidence type="ECO:0000313" key="10">
    <source>
        <dbReference type="Proteomes" id="UP000434409"/>
    </source>
</evidence>
<feature type="binding site" evidence="7">
    <location>
        <position position="209"/>
    </location>
    <ligand>
        <name>Zn(2+)</name>
        <dbReference type="ChEBI" id="CHEBI:29105"/>
    </ligand>
</feature>
<accession>A0A6N7V2Y7</accession>
<feature type="transmembrane region" description="Helical" evidence="8">
    <location>
        <begin position="55"/>
        <end position="72"/>
    </location>
</feature>
<dbReference type="Proteomes" id="UP000434409">
    <property type="component" value="Unassembled WGS sequence"/>
</dbReference>
<keyword evidence="7" id="KW-0862">Zinc</keyword>
<evidence type="ECO:0000256" key="5">
    <source>
        <dbReference type="ARBA" id="ARBA00022989"/>
    </source>
</evidence>
<dbReference type="PANTHER" id="PTHR20855">
    <property type="entry name" value="ADIPOR/PROGESTIN RECEPTOR-RELATED"/>
    <property type="match status" value="1"/>
</dbReference>
<dbReference type="GO" id="GO:0005886">
    <property type="term" value="C:plasma membrane"/>
    <property type="evidence" value="ECO:0007669"/>
    <property type="project" value="UniProtKB-SubCell"/>
</dbReference>
<sequence>MPHSPGSSASSQNHRFSVKDPGSALTHLIGFLAGIFLTPLILLHASARGAAFSDLVGLGIFMISLILLYGASTTYHTFAIPRRQILKKLDHMMIFVLIAGSYTPICLSILPQQSGRPLLIVIWSIAFLGMLFKLFFVHCPKWISSVLYIGMGWACIFVIPRLFVILPTTGFLLLFLGGLAYTAGGVLYAQKLTAWNMRHPFFGSHEIFHVFVLAGSLCHYLLMYHYIV</sequence>
<dbReference type="Pfam" id="PF03006">
    <property type="entry name" value="HlyIII"/>
    <property type="match status" value="1"/>
</dbReference>
<dbReference type="PANTHER" id="PTHR20855:SF3">
    <property type="entry name" value="LD03007P"/>
    <property type="match status" value="1"/>
</dbReference>
<protein>
    <submittedName>
        <fullName evidence="9">Hemolysin III family protein</fullName>
    </submittedName>
</protein>
<gene>
    <name evidence="9" type="ORF">FYJ34_09725</name>
</gene>
<dbReference type="GO" id="GO:0046872">
    <property type="term" value="F:metal ion binding"/>
    <property type="evidence" value="ECO:0007669"/>
    <property type="project" value="UniProtKB-KW"/>
</dbReference>
<evidence type="ECO:0000256" key="8">
    <source>
        <dbReference type="SAM" id="Phobius"/>
    </source>
</evidence>
<dbReference type="AlphaFoldDB" id="A0A6N7V2Y7"/>
<evidence type="ECO:0000256" key="4">
    <source>
        <dbReference type="ARBA" id="ARBA00022692"/>
    </source>
</evidence>
<evidence type="ECO:0000256" key="6">
    <source>
        <dbReference type="ARBA" id="ARBA00023136"/>
    </source>
</evidence>